<evidence type="ECO:0000256" key="8">
    <source>
        <dbReference type="HAMAP-Rule" id="MF_01306"/>
    </source>
</evidence>
<evidence type="ECO:0000256" key="3">
    <source>
        <dbReference type="ARBA" id="ARBA00022730"/>
    </source>
</evidence>
<accession>A0A516ICG4</accession>
<dbReference type="GO" id="GO:0015935">
    <property type="term" value="C:small ribosomal subunit"/>
    <property type="evidence" value="ECO:0007669"/>
    <property type="project" value="InterPro"/>
</dbReference>
<dbReference type="PANTHER" id="PTHR11831">
    <property type="entry name" value="30S 40S RIBOSOMAL PROTEIN"/>
    <property type="match status" value="1"/>
</dbReference>
<comment type="function">
    <text evidence="8">With S5 and S12 plays an important role in translational accuracy.</text>
</comment>
<dbReference type="PROSITE" id="PS50889">
    <property type="entry name" value="S4"/>
    <property type="match status" value="1"/>
</dbReference>
<dbReference type="AlphaFoldDB" id="A0A516ICG4"/>
<evidence type="ECO:0000313" key="13">
    <source>
        <dbReference type="EMBL" id="QDP13758.1"/>
    </source>
</evidence>
<keyword evidence="4 8" id="KW-0694">RNA-binding</keyword>
<proteinExistence type="inferred from homology"/>
<evidence type="ECO:0000259" key="12">
    <source>
        <dbReference type="SMART" id="SM01390"/>
    </source>
</evidence>
<sequence length="212" mass="24499">MSRYRGPRFKKIRRLGALPGLTNKRPRTGNFLRKRPGSGKKKSTKTRNLSRPEQYRIRLKEKQKLRFHYGVTERQLLKYVRIAGKAKGSTGDVLLQLLEMRLDNILFRLGMASTIPGARQLVNHRHILVNGCVVDIPSYRCKPQDIITARDEQKSIALIQNSLDSSPHKKLPKHLTLYPVQYKGLVNQIIDSKWVGLKINELLVVEYYSRQT</sequence>
<dbReference type="GO" id="GO:0009507">
    <property type="term" value="C:chloroplast"/>
    <property type="evidence" value="ECO:0007669"/>
    <property type="project" value="UniProtKB-SubCell"/>
</dbReference>
<dbReference type="FunFam" id="3.10.290.10:FF:000081">
    <property type="entry name" value="30S ribosomal protein S4, chloroplastic"/>
    <property type="match status" value="1"/>
</dbReference>
<evidence type="ECO:0000256" key="2">
    <source>
        <dbReference type="ARBA" id="ARBA00022640"/>
    </source>
</evidence>
<dbReference type="InterPro" id="IPR002942">
    <property type="entry name" value="S4_RNA-bd"/>
</dbReference>
<dbReference type="InterPro" id="IPR022801">
    <property type="entry name" value="Ribosomal_uS4"/>
</dbReference>
<dbReference type="GO" id="GO:0019843">
    <property type="term" value="F:rRNA binding"/>
    <property type="evidence" value="ECO:0007669"/>
    <property type="project" value="UniProtKB-UniRule"/>
</dbReference>
<comment type="subunit">
    <text evidence="8">Part of the 30S ribosomal subunit. Contacts protein S5. The interaction surface between S4 and S5 is involved in control of translational fidelity.</text>
</comment>
<comment type="function">
    <text evidence="8">One of the primary rRNA binding proteins, it binds directly to 16S rRNA where it nucleates assembly of the body of the 30S subunit.</text>
</comment>
<evidence type="ECO:0000256" key="5">
    <source>
        <dbReference type="ARBA" id="ARBA00022980"/>
    </source>
</evidence>
<dbReference type="Pfam" id="PF01479">
    <property type="entry name" value="S4"/>
    <property type="match status" value="1"/>
</dbReference>
<evidence type="ECO:0000256" key="6">
    <source>
        <dbReference type="ARBA" id="ARBA00023274"/>
    </source>
</evidence>
<geneLocation type="chloroplast" evidence="13"/>
<dbReference type="GeneID" id="41041619"/>
<evidence type="ECO:0000256" key="4">
    <source>
        <dbReference type="ARBA" id="ARBA00022884"/>
    </source>
</evidence>
<dbReference type="NCBIfam" id="TIGR01017">
    <property type="entry name" value="rpsD_bact"/>
    <property type="match status" value="1"/>
</dbReference>
<dbReference type="HAMAP" id="MF_01306_B">
    <property type="entry name" value="Ribosomal_uS4_B"/>
    <property type="match status" value="1"/>
</dbReference>
<dbReference type="GO" id="GO:0003735">
    <property type="term" value="F:structural constituent of ribosome"/>
    <property type="evidence" value="ECO:0007669"/>
    <property type="project" value="InterPro"/>
</dbReference>
<feature type="domain" description="RNA-binding S4" evidence="11">
    <location>
        <begin position="100"/>
        <end position="164"/>
    </location>
</feature>
<comment type="subcellular location">
    <subcellularLocation>
        <location evidence="8">Plastid</location>
        <location evidence="8">Chloroplast</location>
    </subcellularLocation>
</comment>
<protein>
    <recommendedName>
        <fullName evidence="7 8">Small ribosomal subunit protein uS4c</fullName>
    </recommendedName>
</protein>
<feature type="compositionally biased region" description="Basic residues" evidence="10">
    <location>
        <begin position="24"/>
        <end position="45"/>
    </location>
</feature>
<dbReference type="PANTHER" id="PTHR11831:SF4">
    <property type="entry name" value="SMALL RIBOSOMAL SUBUNIT PROTEIN US4M"/>
    <property type="match status" value="1"/>
</dbReference>
<dbReference type="EMBL" id="MG912839">
    <property type="protein sequence ID" value="QDP13758.1"/>
    <property type="molecule type" value="Genomic_DNA"/>
</dbReference>
<evidence type="ECO:0000256" key="9">
    <source>
        <dbReference type="RuleBase" id="RU003699"/>
    </source>
</evidence>
<dbReference type="InterPro" id="IPR036986">
    <property type="entry name" value="S4_RNA-bd_sf"/>
</dbReference>
<keyword evidence="2 13" id="KW-0934">Plastid</keyword>
<organism evidence="13">
    <name type="scientific">Saurauia tristyla</name>
    <dbReference type="NCBI Taxonomy" id="374845"/>
    <lineage>
        <taxon>Eukaryota</taxon>
        <taxon>Viridiplantae</taxon>
        <taxon>Streptophyta</taxon>
        <taxon>Embryophyta</taxon>
        <taxon>Tracheophyta</taxon>
        <taxon>Spermatophyta</taxon>
        <taxon>Magnoliopsida</taxon>
        <taxon>eudicotyledons</taxon>
        <taxon>Gunneridae</taxon>
        <taxon>Pentapetalae</taxon>
        <taxon>asterids</taxon>
        <taxon>Ericales</taxon>
        <taxon>Actinidiaceae</taxon>
        <taxon>Saurauia</taxon>
    </lineage>
</organism>
<dbReference type="InterPro" id="IPR018079">
    <property type="entry name" value="Ribosomal_uS4_CS"/>
</dbReference>
<dbReference type="SMART" id="SM01390">
    <property type="entry name" value="Ribosomal_S4"/>
    <property type="match status" value="1"/>
</dbReference>
<feature type="domain" description="Small ribosomal subunit protein uS4 N-terminal" evidence="12">
    <location>
        <begin position="3"/>
        <end position="99"/>
    </location>
</feature>
<dbReference type="InterPro" id="IPR001912">
    <property type="entry name" value="Ribosomal_uS4_N"/>
</dbReference>
<comment type="similarity">
    <text evidence="1 8 9">Belongs to the universal ribosomal protein uS4 family.</text>
</comment>
<dbReference type="RefSeq" id="YP_009680014.1">
    <property type="nucleotide sequence ID" value="NC_044098.1"/>
</dbReference>
<name>A0A516ICG4_9ERIC</name>
<dbReference type="CDD" id="cd00165">
    <property type="entry name" value="S4"/>
    <property type="match status" value="1"/>
</dbReference>
<gene>
    <name evidence="8 13" type="primary">rps4</name>
</gene>
<keyword evidence="3 8" id="KW-0699">rRNA-binding</keyword>
<evidence type="ECO:0000259" key="11">
    <source>
        <dbReference type="SMART" id="SM00363"/>
    </source>
</evidence>
<dbReference type="GO" id="GO:0042274">
    <property type="term" value="P:ribosomal small subunit biogenesis"/>
    <property type="evidence" value="ECO:0007669"/>
    <property type="project" value="TreeGrafter"/>
</dbReference>
<keyword evidence="6 8" id="KW-0687">Ribonucleoprotein</keyword>
<dbReference type="Gene3D" id="1.10.1050.10">
    <property type="entry name" value="Ribosomal Protein S4 Delta 41, Chain A, domain 1"/>
    <property type="match status" value="1"/>
</dbReference>
<dbReference type="InterPro" id="IPR005709">
    <property type="entry name" value="Ribosomal_uS4_bac-type"/>
</dbReference>
<dbReference type="Gene3D" id="3.10.290.10">
    <property type="entry name" value="RNA-binding S4 domain"/>
    <property type="match status" value="1"/>
</dbReference>
<evidence type="ECO:0000256" key="1">
    <source>
        <dbReference type="ARBA" id="ARBA00007465"/>
    </source>
</evidence>
<keyword evidence="13" id="KW-0150">Chloroplast</keyword>
<dbReference type="PROSITE" id="PS00632">
    <property type="entry name" value="RIBOSOMAL_S4"/>
    <property type="match status" value="1"/>
</dbReference>
<dbReference type="NCBIfam" id="NF003717">
    <property type="entry name" value="PRK05327.1"/>
    <property type="match status" value="1"/>
</dbReference>
<evidence type="ECO:0000256" key="10">
    <source>
        <dbReference type="SAM" id="MobiDB-lite"/>
    </source>
</evidence>
<dbReference type="Pfam" id="PF00163">
    <property type="entry name" value="Ribosomal_S4"/>
    <property type="match status" value="1"/>
</dbReference>
<feature type="region of interest" description="Disordered" evidence="10">
    <location>
        <begin position="15"/>
        <end position="50"/>
    </location>
</feature>
<dbReference type="GO" id="GO:0006412">
    <property type="term" value="P:translation"/>
    <property type="evidence" value="ECO:0007669"/>
    <property type="project" value="UniProtKB-UniRule"/>
</dbReference>
<dbReference type="FunFam" id="1.10.1050.10:FF:000002">
    <property type="entry name" value="30S ribosomal protein S4, chloroplastic"/>
    <property type="match status" value="1"/>
</dbReference>
<dbReference type="SMART" id="SM00363">
    <property type="entry name" value="S4"/>
    <property type="match status" value="1"/>
</dbReference>
<evidence type="ECO:0000256" key="7">
    <source>
        <dbReference type="ARBA" id="ARBA00035158"/>
    </source>
</evidence>
<dbReference type="SUPFAM" id="SSF55174">
    <property type="entry name" value="Alpha-L RNA-binding motif"/>
    <property type="match status" value="1"/>
</dbReference>
<keyword evidence="5 8" id="KW-0689">Ribosomal protein</keyword>
<reference evidence="13" key="1">
    <citation type="submission" date="2018-02" db="EMBL/GenBank/DDBJ databases">
        <title>The complete chloroplast genome sequence of Saurauia tristyla and phylogenetic position of Saurauia.</title>
        <authorList>
            <person name="Li X."/>
        </authorList>
    </citation>
    <scope>NUCLEOTIDE SEQUENCE</scope>
</reference>